<dbReference type="EMBL" id="BMHC01000010">
    <property type="protein sequence ID" value="GGI27536.1"/>
    <property type="molecule type" value="Genomic_DNA"/>
</dbReference>
<evidence type="ECO:0000313" key="3">
    <source>
        <dbReference type="Proteomes" id="UP000625079"/>
    </source>
</evidence>
<name>A0AA88B9Q8_9BRAD</name>
<dbReference type="Proteomes" id="UP000625079">
    <property type="component" value="Unassembled WGS sequence"/>
</dbReference>
<proteinExistence type="predicted"/>
<reference evidence="2" key="1">
    <citation type="journal article" date="2014" name="Int. J. Syst. Evol. Microbiol.">
        <title>Complete genome sequence of Corynebacterium casei LMG S-19264T (=DSM 44701T), isolated from a smear-ripened cheese.</title>
        <authorList>
            <consortium name="US DOE Joint Genome Institute (JGI-PGF)"/>
            <person name="Walter F."/>
            <person name="Albersmeier A."/>
            <person name="Kalinowski J."/>
            <person name="Ruckert C."/>
        </authorList>
    </citation>
    <scope>NUCLEOTIDE SEQUENCE</scope>
    <source>
        <strain evidence="2">CGMCC 1.15034</strain>
    </source>
</reference>
<evidence type="ECO:0000259" key="1">
    <source>
        <dbReference type="Pfam" id="PF00289"/>
    </source>
</evidence>
<feature type="domain" description="Biotin carboxylase-like N-terminal" evidence="1">
    <location>
        <begin position="34"/>
        <end position="57"/>
    </location>
</feature>
<dbReference type="Pfam" id="PF00289">
    <property type="entry name" value="Biotin_carb_N"/>
    <property type="match status" value="1"/>
</dbReference>
<accession>A0AA88B9Q8</accession>
<dbReference type="InterPro" id="IPR005481">
    <property type="entry name" value="BC-like_N"/>
</dbReference>
<evidence type="ECO:0000313" key="2">
    <source>
        <dbReference type="EMBL" id="GGI27536.1"/>
    </source>
</evidence>
<dbReference type="SUPFAM" id="SSF52440">
    <property type="entry name" value="PreATP-grasp domain"/>
    <property type="match status" value="1"/>
</dbReference>
<reference evidence="2" key="2">
    <citation type="submission" date="2022-12" db="EMBL/GenBank/DDBJ databases">
        <authorList>
            <person name="Sun Q."/>
            <person name="Zhou Y."/>
        </authorList>
    </citation>
    <scope>NUCLEOTIDE SEQUENCE</scope>
    <source>
        <strain evidence="2">CGMCC 1.15034</strain>
    </source>
</reference>
<dbReference type="AlphaFoldDB" id="A0AA88B9Q8"/>
<sequence>MSKLTERGRCEQSYPTTARWFARVTLFSFSSEQMFDKVLIANRGEIAVRMERACGAIEAFKAGSADIRFLKNWLAAGLRLKRATSAVAS</sequence>
<gene>
    <name evidence="2" type="ORF">GCM10010987_44880</name>
</gene>
<organism evidence="2 3">
    <name type="scientific">Bradyrhizobium guangdongense</name>
    <dbReference type="NCBI Taxonomy" id="1325090"/>
    <lineage>
        <taxon>Bacteria</taxon>
        <taxon>Pseudomonadati</taxon>
        <taxon>Pseudomonadota</taxon>
        <taxon>Alphaproteobacteria</taxon>
        <taxon>Hyphomicrobiales</taxon>
        <taxon>Nitrobacteraceae</taxon>
        <taxon>Bradyrhizobium</taxon>
    </lineage>
</organism>
<dbReference type="InterPro" id="IPR016185">
    <property type="entry name" value="PreATP-grasp_dom_sf"/>
</dbReference>
<protein>
    <recommendedName>
        <fullName evidence="1">Biotin carboxylase-like N-terminal domain-containing protein</fullName>
    </recommendedName>
</protein>
<comment type="caution">
    <text evidence="2">The sequence shown here is derived from an EMBL/GenBank/DDBJ whole genome shotgun (WGS) entry which is preliminary data.</text>
</comment>
<dbReference type="Gene3D" id="3.40.50.20">
    <property type="match status" value="1"/>
</dbReference>